<feature type="signal peptide" evidence="1">
    <location>
        <begin position="1"/>
        <end position="18"/>
    </location>
</feature>
<organism evidence="2 3">
    <name type="scientific">Pseudoalteromonas rhizosphaerae</name>
    <dbReference type="NCBI Taxonomy" id="2518973"/>
    <lineage>
        <taxon>Bacteria</taxon>
        <taxon>Pseudomonadati</taxon>
        <taxon>Pseudomonadota</taxon>
        <taxon>Gammaproteobacteria</taxon>
        <taxon>Alteromonadales</taxon>
        <taxon>Pseudoalteromonadaceae</taxon>
        <taxon>Pseudoalteromonas</taxon>
    </lineage>
</organism>
<protein>
    <submittedName>
        <fullName evidence="2">Uncharacterized protein</fullName>
    </submittedName>
</protein>
<proteinExistence type="predicted"/>
<reference evidence="2 3" key="1">
    <citation type="submission" date="2024-11" db="EMBL/GenBank/DDBJ databases">
        <title>The Natural Products Discovery Center: Release of the First 8490 Sequenced Strains for Exploring Actinobacteria Biosynthetic Diversity.</title>
        <authorList>
            <person name="Kalkreuter E."/>
            <person name="Kautsar S.A."/>
            <person name="Yang D."/>
            <person name="Bader C.D."/>
            <person name="Teijaro C.N."/>
            <person name="Fluegel L."/>
            <person name="Davis C.M."/>
            <person name="Simpson J.R."/>
            <person name="Lauterbach L."/>
            <person name="Steele A.D."/>
            <person name="Gui C."/>
            <person name="Meng S."/>
            <person name="Li G."/>
            <person name="Viehrig K."/>
            <person name="Ye F."/>
            <person name="Su P."/>
            <person name="Kiefer A.F."/>
            <person name="Nichols A."/>
            <person name="Cepeda A.J."/>
            <person name="Yan W."/>
            <person name="Fan B."/>
            <person name="Jiang Y."/>
            <person name="Adhikari A."/>
            <person name="Zheng C.-J."/>
            <person name="Schuster L."/>
            <person name="Cowan T.M."/>
            <person name="Smanski M.J."/>
            <person name="Chevrette M.G."/>
            <person name="De Carvalho L.P.S."/>
            <person name="Shen B."/>
        </authorList>
    </citation>
    <scope>NUCLEOTIDE SEQUENCE [LARGE SCALE GENOMIC DNA]</scope>
    <source>
        <strain evidence="2 3">NPDC078403</strain>
    </source>
</reference>
<keyword evidence="3" id="KW-1185">Reference proteome</keyword>
<gene>
    <name evidence="2" type="ORF">ACI2JU_06625</name>
</gene>
<evidence type="ECO:0000256" key="1">
    <source>
        <dbReference type="SAM" id="SignalP"/>
    </source>
</evidence>
<dbReference type="RefSeq" id="WP_149981424.1">
    <property type="nucleotide sequence ID" value="NZ_CABVLM010000006.1"/>
</dbReference>
<sequence>MKIWILFLISSISFFAQSNNDIAVKKEIDLFLGVSECLRNIPSKKIINQEHDELSLITSVIENITLELGTNDNEQKEFRELYKIASKYCSKEINDLKASYKSTPNRVTGGL</sequence>
<evidence type="ECO:0000313" key="2">
    <source>
        <dbReference type="EMBL" id="MFK3863551.1"/>
    </source>
</evidence>
<dbReference type="Proteomes" id="UP001620262">
    <property type="component" value="Unassembled WGS sequence"/>
</dbReference>
<keyword evidence="1" id="KW-0732">Signal</keyword>
<feature type="chain" id="PRO_5045223703" evidence="1">
    <location>
        <begin position="19"/>
        <end position="111"/>
    </location>
</feature>
<name>A0ABW8KUR5_9GAMM</name>
<comment type="caution">
    <text evidence="2">The sequence shown here is derived from an EMBL/GenBank/DDBJ whole genome shotgun (WGS) entry which is preliminary data.</text>
</comment>
<evidence type="ECO:0000313" key="3">
    <source>
        <dbReference type="Proteomes" id="UP001620262"/>
    </source>
</evidence>
<dbReference type="EMBL" id="JBJDOT010000006">
    <property type="protein sequence ID" value="MFK3863551.1"/>
    <property type="molecule type" value="Genomic_DNA"/>
</dbReference>
<accession>A0ABW8KUR5</accession>